<evidence type="ECO:0000256" key="10">
    <source>
        <dbReference type="ARBA" id="ARBA00032441"/>
    </source>
</evidence>
<gene>
    <name evidence="12" type="ORF">LAX5112_02916</name>
</gene>
<evidence type="ECO:0000256" key="8">
    <source>
        <dbReference type="ARBA" id="ARBA00022840"/>
    </source>
</evidence>
<dbReference type="InterPro" id="IPR002575">
    <property type="entry name" value="Aminoglycoside_PTrfase"/>
</dbReference>
<dbReference type="SUPFAM" id="SSF56112">
    <property type="entry name" value="Protein kinase-like (PK-like)"/>
    <property type="match status" value="1"/>
</dbReference>
<dbReference type="Gene3D" id="3.40.50.300">
    <property type="entry name" value="P-loop containing nucleotide triphosphate hydrolases"/>
    <property type="match status" value="1"/>
</dbReference>
<evidence type="ECO:0000256" key="5">
    <source>
        <dbReference type="ARBA" id="ARBA00022694"/>
    </source>
</evidence>
<dbReference type="AlphaFoldDB" id="A0A0M7AAR5"/>
<keyword evidence="8" id="KW-0067">ATP-binding</keyword>
<evidence type="ECO:0000256" key="1">
    <source>
        <dbReference type="ARBA" id="ARBA00004496"/>
    </source>
</evidence>
<evidence type="ECO:0000259" key="11">
    <source>
        <dbReference type="Pfam" id="PF01636"/>
    </source>
</evidence>
<dbReference type="GO" id="GO:0005737">
    <property type="term" value="C:cytoplasm"/>
    <property type="evidence" value="ECO:0007669"/>
    <property type="project" value="UniProtKB-SubCell"/>
</dbReference>
<name>A0A0M7AAR5_9HYPH</name>
<proteinExistence type="inferred from homology"/>
<dbReference type="InterPro" id="IPR012180">
    <property type="entry name" value="Bifunc_ATPase/PTrfase"/>
</dbReference>
<dbReference type="STRING" id="388408.LAX5112_02916"/>
<evidence type="ECO:0000256" key="3">
    <source>
        <dbReference type="ARBA" id="ARBA00019010"/>
    </source>
</evidence>
<keyword evidence="6" id="KW-0479">Metal-binding</keyword>
<dbReference type="SUPFAM" id="SSF52540">
    <property type="entry name" value="P-loop containing nucleoside triphosphate hydrolases"/>
    <property type="match status" value="1"/>
</dbReference>
<evidence type="ECO:0000256" key="2">
    <source>
        <dbReference type="ARBA" id="ARBA00007599"/>
    </source>
</evidence>
<dbReference type="GO" id="GO:0005524">
    <property type="term" value="F:ATP binding"/>
    <property type="evidence" value="ECO:0007669"/>
    <property type="project" value="UniProtKB-KW"/>
</dbReference>
<dbReference type="Gene3D" id="3.30.200.20">
    <property type="entry name" value="Phosphorylase Kinase, domain 1"/>
    <property type="match status" value="1"/>
</dbReference>
<dbReference type="PANTHER" id="PTHR33540">
    <property type="entry name" value="TRNA THREONYLCARBAMOYLADENOSINE BIOSYNTHESIS PROTEIN TSAE"/>
    <property type="match status" value="1"/>
</dbReference>
<evidence type="ECO:0000256" key="7">
    <source>
        <dbReference type="ARBA" id="ARBA00022741"/>
    </source>
</evidence>
<keyword evidence="13" id="KW-1185">Reference proteome</keyword>
<reference evidence="13" key="1">
    <citation type="submission" date="2015-07" db="EMBL/GenBank/DDBJ databases">
        <authorList>
            <person name="Rodrigo-Torres Lidia"/>
            <person name="Arahal R.David."/>
        </authorList>
    </citation>
    <scope>NUCLEOTIDE SEQUENCE [LARGE SCALE GENOMIC DNA]</scope>
    <source>
        <strain evidence="13">CECT 5112</strain>
    </source>
</reference>
<dbReference type="Gene3D" id="3.90.1200.10">
    <property type="match status" value="1"/>
</dbReference>
<comment type="similarity">
    <text evidence="2">Belongs to the TsaE family.</text>
</comment>
<dbReference type="RefSeq" id="WP_055672416.1">
    <property type="nucleotide sequence ID" value="NZ_CXWD01000010.1"/>
</dbReference>
<comment type="subcellular location">
    <subcellularLocation>
        <location evidence="1">Cytoplasm</location>
    </subcellularLocation>
</comment>
<dbReference type="Proteomes" id="UP000053235">
    <property type="component" value="Unassembled WGS sequence"/>
</dbReference>
<dbReference type="EMBL" id="CXWD01000010">
    <property type="protein sequence ID" value="CTQ71711.1"/>
    <property type="molecule type" value="Genomic_DNA"/>
</dbReference>
<evidence type="ECO:0000313" key="12">
    <source>
        <dbReference type="EMBL" id="CTQ71711.1"/>
    </source>
</evidence>
<organism evidence="12 13">
    <name type="scientific">Roseibium alexandrii</name>
    <dbReference type="NCBI Taxonomy" id="388408"/>
    <lineage>
        <taxon>Bacteria</taxon>
        <taxon>Pseudomonadati</taxon>
        <taxon>Pseudomonadota</taxon>
        <taxon>Alphaproteobacteria</taxon>
        <taxon>Hyphomicrobiales</taxon>
        <taxon>Stappiaceae</taxon>
        <taxon>Roseibium</taxon>
    </lineage>
</organism>
<sequence length="510" mass="57127">MASHQLRDLTATFLSLSLKDESDTLQLAEDLAAILKPGDLLCLSGDLGAGKSTFSRALIRNMAGDSDLEVPSPTFTLVQPYDLPRLPLAHFDLYRLEEPEEIEELGLEEILEDSAALIEWPEMAKDLLPESALWLQFRHGGDEDTRQVEFYSEDLEWEKRISATLEIRAFLKAALNTGPISREHLAGDASLRTFEKIDAGDEHLALMRWPFSDATLPETIRSYMDEVHLAKDCRAVAAIGGELRKIGLRAPAIKKADFDKGLVLSEFLGSETIVVDGKPVAERYFAAVDVLAAMHARKFPETVNLDTGETYRVPIYSNDALISEASLLLDWYLPEKTGAEASDQIKTEFDALWRGLLDGLSEAQSGWVLRDFHSPNLLWQAGALGTDRIGLIDFQDTVIGPVAYDVASLLLDARTDIDPELENALFDAYLQKRKGLGQEVDREAFKQAYVVMGAQRISKILGIFVRLARRDSKPAYLEHLPRMEGYLDRVMMAPVLSDLKDWYQRHIGRY</sequence>
<dbReference type="OrthoDB" id="9809275at2"/>
<accession>A0A0M7AAR5</accession>
<dbReference type="Pfam" id="PF01636">
    <property type="entry name" value="APH"/>
    <property type="match status" value="1"/>
</dbReference>
<evidence type="ECO:0000256" key="6">
    <source>
        <dbReference type="ARBA" id="ARBA00022723"/>
    </source>
</evidence>
<keyword evidence="4" id="KW-0963">Cytoplasm</keyword>
<dbReference type="GO" id="GO:0002949">
    <property type="term" value="P:tRNA threonylcarbamoyladenosine modification"/>
    <property type="evidence" value="ECO:0007669"/>
    <property type="project" value="InterPro"/>
</dbReference>
<dbReference type="PANTHER" id="PTHR33540:SF2">
    <property type="entry name" value="TRNA THREONYLCARBAMOYLADENOSINE BIOSYNTHESIS PROTEIN TSAE"/>
    <property type="match status" value="1"/>
</dbReference>
<dbReference type="Pfam" id="PF02367">
    <property type="entry name" value="TsaE"/>
    <property type="match status" value="1"/>
</dbReference>
<dbReference type="InterPro" id="IPR011009">
    <property type="entry name" value="Kinase-like_dom_sf"/>
</dbReference>
<evidence type="ECO:0000256" key="4">
    <source>
        <dbReference type="ARBA" id="ARBA00022490"/>
    </source>
</evidence>
<protein>
    <recommendedName>
        <fullName evidence="3">tRNA threonylcarbamoyladenosine biosynthesis protein TsaE</fullName>
    </recommendedName>
    <alternativeName>
        <fullName evidence="10">t(6)A37 threonylcarbamoyladenosine biosynthesis protein TsaE</fullName>
    </alternativeName>
</protein>
<evidence type="ECO:0000256" key="9">
    <source>
        <dbReference type="ARBA" id="ARBA00022842"/>
    </source>
</evidence>
<dbReference type="PIRSF" id="PIRSF036599">
    <property type="entry name" value="AtpPhos"/>
    <property type="match status" value="1"/>
</dbReference>
<dbReference type="InterPro" id="IPR027417">
    <property type="entry name" value="P-loop_NTPase"/>
</dbReference>
<dbReference type="NCBIfam" id="TIGR00150">
    <property type="entry name" value="T6A_YjeE"/>
    <property type="match status" value="1"/>
</dbReference>
<evidence type="ECO:0000313" key="13">
    <source>
        <dbReference type="Proteomes" id="UP000053235"/>
    </source>
</evidence>
<feature type="domain" description="Aminoglycoside phosphotransferase" evidence="11">
    <location>
        <begin position="185"/>
        <end position="431"/>
    </location>
</feature>
<keyword evidence="7" id="KW-0547">Nucleotide-binding</keyword>
<dbReference type="GO" id="GO:0046872">
    <property type="term" value="F:metal ion binding"/>
    <property type="evidence" value="ECO:0007669"/>
    <property type="project" value="UniProtKB-KW"/>
</dbReference>
<dbReference type="InterPro" id="IPR003442">
    <property type="entry name" value="T6A_TsaE"/>
</dbReference>
<keyword evidence="9" id="KW-0460">Magnesium</keyword>
<keyword evidence="5" id="KW-0819">tRNA processing</keyword>